<dbReference type="EMBL" id="CM043018">
    <property type="protein sequence ID" value="KAI4463181.1"/>
    <property type="molecule type" value="Genomic_DNA"/>
</dbReference>
<protein>
    <submittedName>
        <fullName evidence="1">Thap domain-containing protein 9</fullName>
    </submittedName>
</protein>
<name>A0ACB9T8R7_HOLOL</name>
<sequence length="544" mass="61939">MPYKKNVMGVNLIILVMGRIYKCAVKGCRAAASSHQHSFPNPDILPERFQLWLDRIGNEDLQEVPKKTLYRTYRVCQLHFRPEYISRNNRLLRSAGPSENLHATTSQSADMDVSEYVEPSTSQSVEPSTSQAILTETVFTGSTSGHKMDLPKRAKHRSSTLKMLNLPSKKNLTPTKRKLYQQISILQRKLSYGRKRVQTLKSRLLTAEKTFSTFMGNSKNFRHPVVSHFFRCQLRNAKKHPKGFRFTLDEKLMALALCKRSGKGYKLLSQLFALPSRKTLTTLLNKIPINPGINAMLFNHLQDTCKLLKEEHKHCILTFDEMALEAALHWNTAHDIVEGFVDNGFERTSKIADHVQMFMLKSISGKWKQPIAYSFCEGTTKTPVLIRTIKEIVRAVHQTGLQIVAVVCDQAATNVAAINSLVNDTKADYFRKGSELRDRIIEVDGHQIIPIYDPPHLLKGIRNNFLTKNILYKNKKGETCVAKWQHIINAYIIDNPCGRLRLMKNLTDQHVYPAKIKKMKVSCCSQVFSNRVASGITRMSLDGK</sequence>
<evidence type="ECO:0000313" key="2">
    <source>
        <dbReference type="Proteomes" id="UP001056778"/>
    </source>
</evidence>
<reference evidence="1" key="1">
    <citation type="submission" date="2022-04" db="EMBL/GenBank/DDBJ databases">
        <title>Chromosome-scale genome assembly of Holotrichia oblita Faldermann.</title>
        <authorList>
            <person name="Rongchong L."/>
        </authorList>
    </citation>
    <scope>NUCLEOTIDE SEQUENCE</scope>
    <source>
        <strain evidence="1">81SQS9</strain>
    </source>
</reference>
<dbReference type="Proteomes" id="UP001056778">
    <property type="component" value="Chromosome 4"/>
</dbReference>
<evidence type="ECO:0000313" key="1">
    <source>
        <dbReference type="EMBL" id="KAI4463181.1"/>
    </source>
</evidence>
<comment type="caution">
    <text evidence="1">The sequence shown here is derived from an EMBL/GenBank/DDBJ whole genome shotgun (WGS) entry which is preliminary data.</text>
</comment>
<organism evidence="1 2">
    <name type="scientific">Holotrichia oblita</name>
    <name type="common">Chafer beetle</name>
    <dbReference type="NCBI Taxonomy" id="644536"/>
    <lineage>
        <taxon>Eukaryota</taxon>
        <taxon>Metazoa</taxon>
        <taxon>Ecdysozoa</taxon>
        <taxon>Arthropoda</taxon>
        <taxon>Hexapoda</taxon>
        <taxon>Insecta</taxon>
        <taxon>Pterygota</taxon>
        <taxon>Neoptera</taxon>
        <taxon>Endopterygota</taxon>
        <taxon>Coleoptera</taxon>
        <taxon>Polyphaga</taxon>
        <taxon>Scarabaeiformia</taxon>
        <taxon>Scarabaeidae</taxon>
        <taxon>Melolonthinae</taxon>
        <taxon>Holotrichia</taxon>
    </lineage>
</organism>
<proteinExistence type="predicted"/>
<keyword evidence="2" id="KW-1185">Reference proteome</keyword>
<gene>
    <name evidence="1" type="ORF">MML48_4g00006686</name>
</gene>
<accession>A0ACB9T8R7</accession>